<gene>
    <name evidence="1" type="ORF">PDJAM_G00134370</name>
</gene>
<reference evidence="1" key="1">
    <citation type="submission" date="2020-02" db="EMBL/GenBank/DDBJ databases">
        <title>Genome sequencing of the panga catfish, Pangasius djambal.</title>
        <authorList>
            <person name="Wen M."/>
            <person name="Zahm M."/>
            <person name="Roques C."/>
            <person name="Cabau C."/>
            <person name="Klopp C."/>
            <person name="Donnadieu C."/>
            <person name="Jouanno E."/>
            <person name="Avarre J.-C."/>
            <person name="Campet M."/>
            <person name="Ha T."/>
            <person name="Dugue R."/>
            <person name="Lampietro C."/>
            <person name="Louis A."/>
            <person name="Herpin A."/>
            <person name="Echchiki A."/>
            <person name="Berthelot C."/>
            <person name="Parey E."/>
            <person name="Roest-Crollius H."/>
            <person name="Braasch I."/>
            <person name="Postlethwait J.H."/>
            <person name="Bobe J."/>
            <person name="Montfort J."/>
            <person name="Bouchez O."/>
            <person name="Begum T."/>
            <person name="Schartl M."/>
            <person name="Gustiano R."/>
            <person name="Guiguen Y."/>
        </authorList>
    </citation>
    <scope>NUCLEOTIDE SEQUENCE</scope>
    <source>
        <strain evidence="1">Pdj_M5554</strain>
    </source>
</reference>
<sequence>MTSSDNDETGSDVSESLEVTNFQSQYGDSGSYYKSKSLPVLNGGCPAADKALEPKLPSTFTSIHTDRVVFSGMQGKSDSSQLDSPTQTDFSPSSMSSMVGLSGSTRPNGNRAGDKKIGFSLARIVGFPARKYVRVILADSRCFLFCMCYLTFIQSLMVSGYLSSVITTIEKRYSLRSSESGLLVSCFDIGSLLVVVFISYFGGRGQRPRWLAVGGVFIAVGAALFSLPHFISPPYQIQEVNSSTGNEGLCLNGNASSRDGLGVASCPRDQEGKEHSVYVALFICAQILVGMGSTPIYTLGPTYLDDNVKKENASLYLAIMYVMGALGPAAGYLLGGVLIGFYVDPKTIVNIDQSDPRFVGNWWSGFLLCAIAMLLVIFPMFTFPKKLPPRHKKKKKKKKLGTDDDATSEDDVMKEKSNSKGQTVTSSMGFGKDIKELPKAAVRILSNMTFLFVSLSYTAESAIVTAFITFIPKFIESQFGIPASNASIYTGVIIVPSAGVGIVLGGYIIKKLKLGARESAKLAMICSGVSLLCFSTLFIVGCESINLGGINIPYTTGPTLTLTHRNLTGSCNVNCGCKINEYAPVCGSDGITYFNPCLAGCSAVGNDSTGIRNYTDCACVQSRQVITPPAGGQGSQLQLVIVKTYLNENGFAVSGKCDRTCNTLIPFLIFLFIVTLITACAQPSAIIVTLRSVEEQERPFALGMQFVLLRTLGGQALKVCRRKERNDLPYIRNYTDCACVQSRQVITPPAGGQGSQLQLVIVKTYLNENGFAVSGKCDRTCNTLIPFLIFLFIVTLITACAQPSAIIVTLRSVEEQERPFALGMQFVLLRTLGKSVEEQERPFALGMQFVLLRTLAYIPTPIYFGAVIDTTCMLWQQDCGVHGSCWEYDVTSFRFVYFGLAASLKFVGFVFIFLTWYSIKCKEDRLERRHPSLPPLGTVSELVCQAGARKCHARTRSCPAFTLDPTPLHHGHSSQSCPGNALKAITPPVRPVQEVHALV</sequence>
<organism evidence="1 2">
    <name type="scientific">Pangasius djambal</name>
    <dbReference type="NCBI Taxonomy" id="1691987"/>
    <lineage>
        <taxon>Eukaryota</taxon>
        <taxon>Metazoa</taxon>
        <taxon>Chordata</taxon>
        <taxon>Craniata</taxon>
        <taxon>Vertebrata</taxon>
        <taxon>Euteleostomi</taxon>
        <taxon>Actinopterygii</taxon>
        <taxon>Neopterygii</taxon>
        <taxon>Teleostei</taxon>
        <taxon>Ostariophysi</taxon>
        <taxon>Siluriformes</taxon>
        <taxon>Pangasiidae</taxon>
        <taxon>Pangasius</taxon>
    </lineage>
</organism>
<accession>A0ACC5ZE29</accession>
<dbReference type="EMBL" id="CM040996">
    <property type="protein sequence ID" value="MCJ8745778.1"/>
    <property type="molecule type" value="Genomic_DNA"/>
</dbReference>
<protein>
    <submittedName>
        <fullName evidence="1">Uncharacterized protein</fullName>
    </submittedName>
</protein>
<evidence type="ECO:0000313" key="1">
    <source>
        <dbReference type="EMBL" id="MCJ8745778.1"/>
    </source>
</evidence>
<dbReference type="Proteomes" id="UP000830395">
    <property type="component" value="Chromosome 22"/>
</dbReference>
<name>A0ACC5ZE29_9TELE</name>
<comment type="caution">
    <text evidence="1">The sequence shown here is derived from an EMBL/GenBank/DDBJ whole genome shotgun (WGS) entry which is preliminary data.</text>
</comment>
<evidence type="ECO:0000313" key="2">
    <source>
        <dbReference type="Proteomes" id="UP000830395"/>
    </source>
</evidence>
<proteinExistence type="predicted"/>
<keyword evidence="2" id="KW-1185">Reference proteome</keyword>